<dbReference type="Proteomes" id="UP001307889">
    <property type="component" value="Chromosome 4"/>
</dbReference>
<accession>A0ABN7APR7</accession>
<dbReference type="EMBL" id="AP028912">
    <property type="protein sequence ID" value="BES93269.1"/>
    <property type="molecule type" value="Genomic_DNA"/>
</dbReference>
<evidence type="ECO:0000313" key="3">
    <source>
        <dbReference type="Proteomes" id="UP001307889"/>
    </source>
</evidence>
<evidence type="ECO:0000256" key="1">
    <source>
        <dbReference type="SAM" id="MobiDB-lite"/>
    </source>
</evidence>
<gene>
    <name evidence="2" type="ORF">NTJ_06078</name>
</gene>
<feature type="region of interest" description="Disordered" evidence="1">
    <location>
        <begin position="46"/>
        <end position="68"/>
    </location>
</feature>
<keyword evidence="3" id="KW-1185">Reference proteome</keyword>
<protein>
    <submittedName>
        <fullName evidence="2">Uncharacterized protein</fullName>
    </submittedName>
</protein>
<organism evidence="2 3">
    <name type="scientific">Nesidiocoris tenuis</name>
    <dbReference type="NCBI Taxonomy" id="355587"/>
    <lineage>
        <taxon>Eukaryota</taxon>
        <taxon>Metazoa</taxon>
        <taxon>Ecdysozoa</taxon>
        <taxon>Arthropoda</taxon>
        <taxon>Hexapoda</taxon>
        <taxon>Insecta</taxon>
        <taxon>Pterygota</taxon>
        <taxon>Neoptera</taxon>
        <taxon>Paraneoptera</taxon>
        <taxon>Hemiptera</taxon>
        <taxon>Heteroptera</taxon>
        <taxon>Panheteroptera</taxon>
        <taxon>Cimicomorpha</taxon>
        <taxon>Miridae</taxon>
        <taxon>Dicyphina</taxon>
        <taxon>Nesidiocoris</taxon>
    </lineage>
</organism>
<name>A0ABN7APR7_9HEMI</name>
<sequence length="103" mass="11440">MSINDNRNISHDLTTKVVSQRIVRFVRFQGALKKLSTLKKQDVLTSVSRKNNDSLDPGGPMATESGPRQVRAVSVTVALLSSQYLPRWREITAPTPMHIHTSG</sequence>
<proteinExistence type="predicted"/>
<reference evidence="2 3" key="1">
    <citation type="submission" date="2023-09" db="EMBL/GenBank/DDBJ databases">
        <title>Nesidiocoris tenuis whole genome shotgun sequence.</title>
        <authorList>
            <person name="Shibata T."/>
            <person name="Shimoda M."/>
            <person name="Kobayashi T."/>
            <person name="Uehara T."/>
        </authorList>
    </citation>
    <scope>NUCLEOTIDE SEQUENCE [LARGE SCALE GENOMIC DNA]</scope>
    <source>
        <strain evidence="2 3">Japan</strain>
    </source>
</reference>
<evidence type="ECO:0000313" key="2">
    <source>
        <dbReference type="EMBL" id="BES93269.1"/>
    </source>
</evidence>